<evidence type="ECO:0000256" key="1">
    <source>
        <dbReference type="ARBA" id="ARBA00022723"/>
    </source>
</evidence>
<dbReference type="GO" id="GO:0006351">
    <property type="term" value="P:DNA-templated transcription"/>
    <property type="evidence" value="ECO:0007669"/>
    <property type="project" value="InterPro"/>
</dbReference>
<gene>
    <name evidence="4" type="ORF">Pmar_PMAR022239</name>
</gene>
<dbReference type="InterPro" id="IPR027246">
    <property type="entry name" value="Porin_Euk/Tom40"/>
</dbReference>
<dbReference type="Pfam" id="PF01459">
    <property type="entry name" value="Porin_3"/>
    <property type="match status" value="1"/>
</dbReference>
<dbReference type="GO" id="GO:0003899">
    <property type="term" value="F:DNA-directed RNA polymerase activity"/>
    <property type="evidence" value="ECO:0007669"/>
    <property type="project" value="InterPro"/>
</dbReference>
<feature type="transmembrane region" description="Helical" evidence="3">
    <location>
        <begin position="69"/>
        <end position="87"/>
    </location>
</feature>
<dbReference type="PANTHER" id="PTHR11743:SF70">
    <property type="entry name" value="GH26960P-RELATED"/>
    <property type="match status" value="1"/>
</dbReference>
<dbReference type="AlphaFoldDB" id="C5KDK0"/>
<keyword evidence="5" id="KW-1185">Reference proteome</keyword>
<dbReference type="GO" id="GO:0005741">
    <property type="term" value="C:mitochondrial outer membrane"/>
    <property type="evidence" value="ECO:0007669"/>
    <property type="project" value="InterPro"/>
</dbReference>
<dbReference type="OrthoDB" id="7827681at2759"/>
<dbReference type="SUPFAM" id="SSF63393">
    <property type="entry name" value="RNA polymerase subunits"/>
    <property type="match status" value="1"/>
</dbReference>
<name>C5KDK0_PERM5</name>
<accession>C5KDK0</accession>
<dbReference type="InterPro" id="IPR023614">
    <property type="entry name" value="Porin_dom_sf"/>
</dbReference>
<sequence>MKQHQQQQQQQSVGVSTAVAVENNQSLPNQVLYVCGNCGNEQELKLMADAIKCNRCGHRILYKKRQRRLESYPLLVFFSVSLLRITYMPSFRDVTKKADDLFNSGYCDGKACELENSSKKDKLTFKNKTTFANCPCYYTTTGNNNNNSTVASTEIKYTNANMDIIYNNTTDGKSTIEGKYKALPVDGLTMSSKYGHCKSGEDTANISVNYKGDICKLNLNNVNYNLDMNVYGPKTSLTENIGCELYKGFAIGGEFTSPLINGASLRGYCPVDFDHSKLSLAVGYTHSNYFLGAKTQYDITSGNTNFTASIYSKQGDLEAALQSKYTLYADKPQLAIAAKYRLDDKTSLKGTISDDFKARTLVTYMCGGGVTANLGMSIDPKKITKNTNAGDAFKLGTKFVFSS</sequence>
<dbReference type="PANTHER" id="PTHR11743">
    <property type="entry name" value="VOLTAGE-DEPENDENT ANION-SELECTIVE CHANNEL"/>
    <property type="match status" value="1"/>
</dbReference>
<keyword evidence="2" id="KW-0862">Zinc</keyword>
<keyword evidence="3" id="KW-1133">Transmembrane helix</keyword>
<evidence type="ECO:0000256" key="3">
    <source>
        <dbReference type="SAM" id="Phobius"/>
    </source>
</evidence>
<dbReference type="GO" id="GO:0008308">
    <property type="term" value="F:voltage-gated monoatomic anion channel activity"/>
    <property type="evidence" value="ECO:0007669"/>
    <property type="project" value="InterPro"/>
</dbReference>
<dbReference type="Gene3D" id="2.20.28.30">
    <property type="entry name" value="RNA polymerase ii, chain L"/>
    <property type="match status" value="1"/>
</dbReference>
<dbReference type="GO" id="GO:0003677">
    <property type="term" value="F:DNA binding"/>
    <property type="evidence" value="ECO:0007669"/>
    <property type="project" value="InterPro"/>
</dbReference>
<dbReference type="EMBL" id="GG672124">
    <property type="protein sequence ID" value="EER17303.1"/>
    <property type="molecule type" value="Genomic_DNA"/>
</dbReference>
<keyword evidence="3" id="KW-0472">Membrane</keyword>
<dbReference type="InterPro" id="IPR001925">
    <property type="entry name" value="Porin_Euk"/>
</dbReference>
<dbReference type="InterPro" id="IPR029040">
    <property type="entry name" value="RPABC4/Spt4"/>
</dbReference>
<reference evidence="4 5" key="1">
    <citation type="submission" date="2008-07" db="EMBL/GenBank/DDBJ databases">
        <authorList>
            <person name="El-Sayed N."/>
            <person name="Caler E."/>
            <person name="Inman J."/>
            <person name="Amedeo P."/>
            <person name="Hass B."/>
            <person name="Wortman J."/>
        </authorList>
    </citation>
    <scope>NUCLEOTIDE SEQUENCE [LARGE SCALE GENOMIC DNA]</scope>
    <source>
        <strain evidence="5">ATCC 50983 / TXsc</strain>
    </source>
</reference>
<dbReference type="Proteomes" id="UP000007800">
    <property type="component" value="Unassembled WGS sequence"/>
</dbReference>
<dbReference type="InParanoid" id="C5KDK0"/>
<protein>
    <submittedName>
        <fullName evidence="4">Voltage-dependent anion-selective channel, putative</fullName>
    </submittedName>
</protein>
<dbReference type="Gene3D" id="2.40.160.10">
    <property type="entry name" value="Porin"/>
    <property type="match status" value="1"/>
</dbReference>
<dbReference type="GO" id="GO:0046872">
    <property type="term" value="F:metal ion binding"/>
    <property type="evidence" value="ECO:0007669"/>
    <property type="project" value="UniProtKB-KW"/>
</dbReference>
<dbReference type="Pfam" id="PF03604">
    <property type="entry name" value="Zn_ribbon_RPAB4"/>
    <property type="match status" value="1"/>
</dbReference>
<dbReference type="GeneID" id="9062281"/>
<organism evidence="5">
    <name type="scientific">Perkinsus marinus (strain ATCC 50983 / TXsc)</name>
    <dbReference type="NCBI Taxonomy" id="423536"/>
    <lineage>
        <taxon>Eukaryota</taxon>
        <taxon>Sar</taxon>
        <taxon>Alveolata</taxon>
        <taxon>Perkinsozoa</taxon>
        <taxon>Perkinsea</taxon>
        <taxon>Perkinsida</taxon>
        <taxon>Perkinsidae</taxon>
        <taxon>Perkinsus</taxon>
    </lineage>
</organism>
<evidence type="ECO:0000313" key="5">
    <source>
        <dbReference type="Proteomes" id="UP000007800"/>
    </source>
</evidence>
<dbReference type="InterPro" id="IPR006591">
    <property type="entry name" value="RNAP_P/RPABC4"/>
</dbReference>
<keyword evidence="3" id="KW-0812">Transmembrane</keyword>
<keyword evidence="1" id="KW-0479">Metal-binding</keyword>
<proteinExistence type="predicted"/>
<dbReference type="RefSeq" id="XP_002785507.1">
    <property type="nucleotide sequence ID" value="XM_002785461.1"/>
</dbReference>
<evidence type="ECO:0000256" key="2">
    <source>
        <dbReference type="ARBA" id="ARBA00022833"/>
    </source>
</evidence>
<evidence type="ECO:0000313" key="4">
    <source>
        <dbReference type="EMBL" id="EER17303.1"/>
    </source>
</evidence>
<dbReference type="SMART" id="SM00659">
    <property type="entry name" value="RPOLCX"/>
    <property type="match status" value="1"/>
</dbReference>